<keyword evidence="2" id="KW-1185">Reference proteome</keyword>
<protein>
    <submittedName>
        <fullName evidence="1">Uncharacterized protein</fullName>
    </submittedName>
</protein>
<organism evidence="1 2">
    <name type="scientific">Arthrobacter deserti</name>
    <dbReference type="NCBI Taxonomy" id="1742687"/>
    <lineage>
        <taxon>Bacteria</taxon>
        <taxon>Bacillati</taxon>
        <taxon>Actinomycetota</taxon>
        <taxon>Actinomycetes</taxon>
        <taxon>Micrococcales</taxon>
        <taxon>Micrococcaceae</taxon>
        <taxon>Arthrobacter</taxon>
    </lineage>
</organism>
<gene>
    <name evidence="1" type="ORF">HER39_03470</name>
</gene>
<accession>A0ABX1JKF9</accession>
<sequence>MDFTGDYFAAAEPAKTGLDAQVRVYRGAAGLTAVQLGGALDNPELLEGNWQLVHTIPAAPGDTGDIAGALDADASISCAQAGSFDVGRGRILQLEDARLEAGRRTEYPPPFRPPRRHHSRCRFRCHGFAAVQQVQLCHDNLAACARPDDAVRG</sequence>
<dbReference type="Proteomes" id="UP000523795">
    <property type="component" value="Unassembled WGS sequence"/>
</dbReference>
<proteinExistence type="predicted"/>
<evidence type="ECO:0000313" key="1">
    <source>
        <dbReference type="EMBL" id="NKX49651.1"/>
    </source>
</evidence>
<dbReference type="EMBL" id="JAAZSR010000028">
    <property type="protein sequence ID" value="NKX49651.1"/>
    <property type="molecule type" value="Genomic_DNA"/>
</dbReference>
<name>A0ABX1JKF9_9MICC</name>
<comment type="caution">
    <text evidence="1">The sequence shown here is derived from an EMBL/GenBank/DDBJ whole genome shotgun (WGS) entry which is preliminary data.</text>
</comment>
<reference evidence="1 2" key="1">
    <citation type="submission" date="2020-04" db="EMBL/GenBank/DDBJ databases">
        <authorList>
            <person name="Liu S."/>
        </authorList>
    </citation>
    <scope>NUCLEOTIDE SEQUENCE [LARGE SCALE GENOMIC DNA]</scope>
    <source>
        <strain evidence="1 2">CGMCC 1.15091</strain>
    </source>
</reference>
<evidence type="ECO:0000313" key="2">
    <source>
        <dbReference type="Proteomes" id="UP000523795"/>
    </source>
</evidence>